<feature type="compositionally biased region" description="Basic and acidic residues" evidence="3">
    <location>
        <begin position="1651"/>
        <end position="1671"/>
    </location>
</feature>
<feature type="region of interest" description="Disordered" evidence="3">
    <location>
        <begin position="1585"/>
        <end position="1671"/>
    </location>
</feature>
<dbReference type="RefSeq" id="WP_115611058.1">
    <property type="nucleotide sequence ID" value="NZ_UFUW01000001.1"/>
</dbReference>
<feature type="compositionally biased region" description="Low complexity" evidence="3">
    <location>
        <begin position="1620"/>
        <end position="1630"/>
    </location>
</feature>
<evidence type="ECO:0000256" key="2">
    <source>
        <dbReference type="SAM" id="Coils"/>
    </source>
</evidence>
<dbReference type="EMBL" id="UFUW01000001">
    <property type="protein sequence ID" value="SUX20696.1"/>
    <property type="molecule type" value="Genomic_DNA"/>
</dbReference>
<dbReference type="Proteomes" id="UP000254572">
    <property type="component" value="Unassembled WGS sequence"/>
</dbReference>
<feature type="region of interest" description="Disordered" evidence="3">
    <location>
        <begin position="1330"/>
        <end position="1395"/>
    </location>
</feature>
<dbReference type="PANTHER" id="PTHR37813:SF1">
    <property type="entry name" value="FELS-2 PROPHAGE PROTEIN"/>
    <property type="match status" value="1"/>
</dbReference>
<feature type="coiled-coil region" evidence="2">
    <location>
        <begin position="295"/>
        <end position="329"/>
    </location>
</feature>
<protein>
    <submittedName>
        <fullName evidence="5">Phage-related minor tail protein</fullName>
    </submittedName>
</protein>
<evidence type="ECO:0000313" key="6">
    <source>
        <dbReference type="Proteomes" id="UP000254572"/>
    </source>
</evidence>
<dbReference type="InterPro" id="IPR010090">
    <property type="entry name" value="Phage_tape_meas"/>
</dbReference>
<keyword evidence="6" id="KW-1185">Reference proteome</keyword>
<feature type="compositionally biased region" description="Basic and acidic residues" evidence="3">
    <location>
        <begin position="1337"/>
        <end position="1367"/>
    </location>
</feature>
<sequence>MATNQLRTELLISAAVEGAERIEQLAHAIENAGGDASKLREEGARLVAELARLENQQALITQFTRLQEGSRAAAEAFAEAEAKLNRLASETQAARGAVQSFADRATLLQTALADNREHTSALQDEIARLKEEINASGGATDEQRTRLEDLKAALAAAREEAKGYRQEQAEVGRAQREAQRQVDELTRATEAARREAATAAGQNDELAQNLQRVSDAMHEAGISTGDLAEQQRSIGESAEAARAELEALTSEAQRLQEVAQARVTLGLDDDDRIREQIEAVTRAYELLRDQGNLTEEELARAAELHSQRLAELEEQLGNLGEAAEKSGDRLEQVISGLSELAAAAGSLTAVINEAVQFEEAMAGVKKVVDATPAQMEALSGTVKELAVQMGLAKEEVAEMAAAGGQLGVAFDDLPQFIELAGQMSIAFGMTADEAGNAAAKLSNVFQIPLSDVRQLGDAINTLGNNTAATENEITEALLRIGGSAKQFGLASEQAAALSAAFISLGKSPEVASTAINAMLNRLQTGGEGVKSFAEGLEDLGLSSKTLAENIKNNPNAALRDFLGRLQELDEQQRAITLTKLFGQEYSDDISLAVGSLKTFDDALALVADKSQTAGAMQKEFQARMDTTAQKIEQAKAAISNLTTSIGQQMLPVVANMAQTVGNAGQALGKFAEAHPQLTAFVALLVAAKTSSVAFAAAMTAMGREGVTVTSAVTAGYRRTAAAMATVRAQLAGITSASAAASTAMRGFVASARWLVSNPIGITMIAAASAVAIFSERADSANKSVGDMRDKVDEADAAINKLNAQLAKGMELDAAGVSDALAKANAAAEQSRDAILKLEREMKRFDTAPGMFDRALDGLKDITPLWDSHAEKLAKAQKEYERMRHEAERLGAEQEKLAAQAAASKAMDDMLAKQKQAADAAKHISNETRVTLDNLNKLAGSAAALTQEQVDAVRQSLRTLSSSAAVDEAEKAIRKLRDENKITWQEERDLLDELQNRTVSLGDIGIITASGLQKAHKLTRDEVENLAKAYQKLGQDVPQAYRSMSEAEKEVTEALQSIVDKVKPTADEMQQLLQNALNKIDTTEGVAAINRIYHEWAKTADISETEAQRIQEMMVGSVSRIGSGMGEALKTLNLDLQEFATGISDKAGKALEAFGTLAANAGGSTELLARAYAAAGKQVSGSSDALEQLNAKLLASVNGDKQKAEAVKEAAEAMGKLSEAAKSAHAETEKSLSAIGLSYEDTVRGLSAGVHEMTENWKTGMAGLREEGKRTATAVRDAFDTNLAKLKTTDDFKAFNDALQQTGTAAQLGAERMRALRAGMQGGAEAVKALSESLGDNTEAKRQNNEETGKAAEGTKADRDAKADDTEAIKANTEAVKENAKAKGEDVDATEKSTAANKKAGDSRLYLYDKTNLTTEAINNLDDALNRMNSNTILGTQGVIDMWAKQANAAAQYVADVQKATDAVEMLNRKTSDGTVSMQDIAEATHAASSRIAQLDSATLNNLHSAIDAARQKLADLAQQARDTTASLEAELAQLRGDDSKTAALEQERKLRELNAKLHEAEVRRNDEEIAQYRRAIELQRQIGDEKARQAAAKKAEEQQQRQQQQQQQTSGNNGRGNNGRGNSSSGNSRGNGRGYTAAEVADAFDARIAQSRREGRDDFARELHDEMKRRT</sequence>
<keyword evidence="2" id="KW-0175">Coiled coil</keyword>
<feature type="coiled-coil region" evidence="2">
    <location>
        <begin position="784"/>
        <end position="899"/>
    </location>
</feature>
<reference evidence="5 6" key="1">
    <citation type="submission" date="2018-06" db="EMBL/GenBank/DDBJ databases">
        <authorList>
            <consortium name="Pathogen Informatics"/>
            <person name="Doyle S."/>
        </authorList>
    </citation>
    <scope>NUCLEOTIDE SEQUENCE [LARGE SCALE GENOMIC DNA]</scope>
    <source>
        <strain evidence="5 6">NCTC13294</strain>
    </source>
</reference>
<gene>
    <name evidence="5" type="ORF">NCTC13294_00810</name>
</gene>
<dbReference type="PANTHER" id="PTHR37813">
    <property type="entry name" value="FELS-2 PROPHAGE PROTEIN"/>
    <property type="match status" value="1"/>
</dbReference>
<feature type="domain" description="Phage tail tape measure protein" evidence="4">
    <location>
        <begin position="382"/>
        <end position="582"/>
    </location>
</feature>
<proteinExistence type="predicted"/>
<accession>A0A381E3P7</accession>
<keyword evidence="1" id="KW-1188">Viral release from host cell</keyword>
<evidence type="ECO:0000259" key="4">
    <source>
        <dbReference type="Pfam" id="PF10145"/>
    </source>
</evidence>
<feature type="coiled-coil region" evidence="2">
    <location>
        <begin position="22"/>
        <end position="195"/>
    </location>
</feature>
<feature type="compositionally biased region" description="Basic and acidic residues" evidence="3">
    <location>
        <begin position="1374"/>
        <end position="1390"/>
    </location>
</feature>
<dbReference type="NCBIfam" id="TIGR01760">
    <property type="entry name" value="tape_meas_TP901"/>
    <property type="match status" value="1"/>
</dbReference>
<organism evidence="5 6">
    <name type="scientific">Cardiobacterium valvarum</name>
    <dbReference type="NCBI Taxonomy" id="194702"/>
    <lineage>
        <taxon>Bacteria</taxon>
        <taxon>Pseudomonadati</taxon>
        <taxon>Pseudomonadota</taxon>
        <taxon>Gammaproteobacteria</taxon>
        <taxon>Cardiobacteriales</taxon>
        <taxon>Cardiobacteriaceae</taxon>
        <taxon>Cardiobacterium</taxon>
    </lineage>
</organism>
<evidence type="ECO:0000256" key="3">
    <source>
        <dbReference type="SAM" id="MobiDB-lite"/>
    </source>
</evidence>
<dbReference type="OrthoDB" id="6174294at2"/>
<name>A0A381E3P7_9GAMM</name>
<evidence type="ECO:0000313" key="5">
    <source>
        <dbReference type="EMBL" id="SUX20696.1"/>
    </source>
</evidence>
<dbReference type="Pfam" id="PF10145">
    <property type="entry name" value="PhageMin_Tail"/>
    <property type="match status" value="1"/>
</dbReference>
<feature type="compositionally biased region" description="Basic and acidic residues" evidence="3">
    <location>
        <begin position="1585"/>
        <end position="1599"/>
    </location>
</feature>
<feature type="compositionally biased region" description="Low complexity" evidence="3">
    <location>
        <begin position="1600"/>
        <end position="1612"/>
    </location>
</feature>
<evidence type="ECO:0000256" key="1">
    <source>
        <dbReference type="ARBA" id="ARBA00022612"/>
    </source>
</evidence>